<dbReference type="EMBL" id="JAOPJF010000025">
    <property type="protein sequence ID" value="KAK1145268.1"/>
    <property type="molecule type" value="Genomic_DNA"/>
</dbReference>
<gene>
    <name evidence="1" type="ORF">N8T08_004421</name>
</gene>
<keyword evidence="2" id="KW-1185">Reference proteome</keyword>
<accession>A0ACC3B5A2</accession>
<dbReference type="Proteomes" id="UP001177260">
    <property type="component" value="Unassembled WGS sequence"/>
</dbReference>
<organism evidence="1 2">
    <name type="scientific">Aspergillus melleus</name>
    <dbReference type="NCBI Taxonomy" id="138277"/>
    <lineage>
        <taxon>Eukaryota</taxon>
        <taxon>Fungi</taxon>
        <taxon>Dikarya</taxon>
        <taxon>Ascomycota</taxon>
        <taxon>Pezizomycotina</taxon>
        <taxon>Eurotiomycetes</taxon>
        <taxon>Eurotiomycetidae</taxon>
        <taxon>Eurotiales</taxon>
        <taxon>Aspergillaceae</taxon>
        <taxon>Aspergillus</taxon>
        <taxon>Aspergillus subgen. Circumdati</taxon>
    </lineage>
</organism>
<name>A0ACC3B5A2_9EURO</name>
<comment type="caution">
    <text evidence="1">The sequence shown here is derived from an EMBL/GenBank/DDBJ whole genome shotgun (WGS) entry which is preliminary data.</text>
</comment>
<reference evidence="1 2" key="1">
    <citation type="journal article" date="2023" name="ACS Omega">
        <title>Identification of the Neoaspergillic Acid Biosynthesis Gene Cluster by Establishing an In Vitro CRISPR-Ribonucleoprotein Genetic System in Aspergillus melleus.</title>
        <authorList>
            <person name="Yuan B."/>
            <person name="Grau M.F."/>
            <person name="Murata R.M."/>
            <person name="Torok T."/>
            <person name="Venkateswaran K."/>
            <person name="Stajich J.E."/>
            <person name="Wang C.C.C."/>
        </authorList>
    </citation>
    <scope>NUCLEOTIDE SEQUENCE [LARGE SCALE GENOMIC DNA]</scope>
    <source>
        <strain evidence="1 2">IMV 1140</strain>
    </source>
</reference>
<sequence length="900" mass="98960">MRKLAFLSTLLLPQYGLAAVNDQVNADLVYGSFESPSSRIRPRFRYWLPDASVNATIVQENIKSAGAIGAGGVEFVPYYNYGEPVPGADWSKYGFGTPDFVDIFQAALRAHKDAGMVMDFSIGPAAGQGVPASVDDEGLQWDLSYASAAVPLNGVFNGLVPGWGRGDARGAQTVTRFWEKYILKDEVKSLLAAVGNYGWEDSIEIESNMSWTRALPDIFMKKHGYSLRKYLPLIMYKNNNINIQSGAPGTIQCVLDTPDQGIGHINDFRSALQEGYRAYIQHLTDWANGMNVQFSSQVSYNLPLDALASIPVVNAPECESLQFQDNVDGYRQFAGPAVLTGKRVISNEMGGVESKGYQHSITDLLWQISRAVSGGVNQVVLHGQTYTGDYLATTWPGNTPFWYLFADLFSEKLPFWDHGLSEALNYMGRVQYIQQKGQPKIDVVVYNKDSATDGYWSTIYNETDLAKQGFTYLYLSPDNFALPQAHVKNGTLAPEGPNFRAMIIPSSANLTSQAVRDIKNFARAGLPIVLSGGLPNAYISKDGNTEGLTREISSLRQTSNVHIVSSGKAATQILDLGITPRVQVQSNGTWYTTWRSHPDGTDFVYLFSDIDESTGNISVATTKRPYIFDTWTGKQTPVLEYEQKAGRTVIPLQLAGNQTVFIGFVPGGNSSPHATQAPSSVIGYKYGNSTGDLQVHISADSDDTPLKLSNGKTIDRTTRTPSQPYTLSNWTLTVEHWKRPSNLSDASTIAVKHNTTHHLSSLISWQQIPAIANASGLGYYSTSLTWPPTSNERQSADGAYLFLPKTPNGARVFINNNRVSAFDYNAPKIDIGEYLVCGRNEVRVEVPSTMWNYLRTMLDKLKSAGRSPEFELMELDVPGTVDNGLIGVVRVVPYVSVRVL</sequence>
<proteinExistence type="predicted"/>
<evidence type="ECO:0000313" key="2">
    <source>
        <dbReference type="Proteomes" id="UP001177260"/>
    </source>
</evidence>
<protein>
    <submittedName>
        <fullName evidence="1">Uncharacterized protein</fullName>
    </submittedName>
</protein>
<evidence type="ECO:0000313" key="1">
    <source>
        <dbReference type="EMBL" id="KAK1145268.1"/>
    </source>
</evidence>